<reference evidence="1 2" key="1">
    <citation type="submission" date="2022-06" db="EMBL/GenBank/DDBJ databases">
        <title>Whole-genome of Asaia lannensis strain LMG 27011T.</title>
        <authorList>
            <person name="Sombolestani A."/>
        </authorList>
    </citation>
    <scope>NUCLEOTIDE SEQUENCE [LARGE SCALE GENOMIC DNA]</scope>
    <source>
        <strain evidence="1 2">NBRC 102526</strain>
    </source>
</reference>
<comment type="caution">
    <text evidence="1">The sequence shown here is derived from an EMBL/GenBank/DDBJ whole genome shotgun (WGS) entry which is preliminary data.</text>
</comment>
<gene>
    <name evidence="1" type="ORF">NF685_05940</name>
</gene>
<keyword evidence="2" id="KW-1185">Reference proteome</keyword>
<accession>A0ABT1CG99</accession>
<dbReference type="EMBL" id="JAMXQU010000003">
    <property type="protein sequence ID" value="MCO6159571.1"/>
    <property type="molecule type" value="Genomic_DNA"/>
</dbReference>
<evidence type="ECO:0000313" key="2">
    <source>
        <dbReference type="Proteomes" id="UP001523401"/>
    </source>
</evidence>
<dbReference type="RefSeq" id="WP_222547163.1">
    <property type="nucleotide sequence ID" value="NZ_BAPW01000023.1"/>
</dbReference>
<organism evidence="1 2">
    <name type="scientific">Asaia lannensis NBRC 102526</name>
    <dbReference type="NCBI Taxonomy" id="1307926"/>
    <lineage>
        <taxon>Bacteria</taxon>
        <taxon>Pseudomonadati</taxon>
        <taxon>Pseudomonadota</taxon>
        <taxon>Alphaproteobacteria</taxon>
        <taxon>Acetobacterales</taxon>
        <taxon>Acetobacteraceae</taxon>
        <taxon>Asaia</taxon>
    </lineage>
</organism>
<evidence type="ECO:0008006" key="3">
    <source>
        <dbReference type="Google" id="ProtNLM"/>
    </source>
</evidence>
<evidence type="ECO:0000313" key="1">
    <source>
        <dbReference type="EMBL" id="MCO6159571.1"/>
    </source>
</evidence>
<sequence>MSVYKILREAIEQEKPVAYTMNEKRYVGSPHALGKGDNVAKVLMYVGTDGHEKEIPVQGHWHAIAVSEIAEVMILEHEPFHKGHPDAHARSALREIDIEMF</sequence>
<dbReference type="Proteomes" id="UP001523401">
    <property type="component" value="Unassembled WGS sequence"/>
</dbReference>
<name>A0ABT1CG99_9PROT</name>
<protein>
    <recommendedName>
        <fullName evidence="3">DUF985 domain-containing protein</fullName>
    </recommendedName>
</protein>
<proteinExistence type="predicted"/>